<sequence>MFAGGPTGTLSSSSHFSLHYPTTPHLIHLAACRMANLDSASYVFALFSNTVNVEQRVATYFLPCDIRPSASHGHLSDVFVGSLVSGVQPCQMAACKLPVNLPNASCFFKKSQPPKVLPAFPLKVYYLSICHSQDPLLVCLTNWNADKSIQLFSGICTR</sequence>
<gene>
    <name evidence="1" type="ORF">BDR25DRAFT_28692</name>
</gene>
<evidence type="ECO:0000313" key="1">
    <source>
        <dbReference type="EMBL" id="KAF2470978.1"/>
    </source>
</evidence>
<dbReference type="Proteomes" id="UP000799755">
    <property type="component" value="Unassembled WGS sequence"/>
</dbReference>
<protein>
    <submittedName>
        <fullName evidence="1">Uncharacterized protein</fullName>
    </submittedName>
</protein>
<accession>A0ACB6QWM3</accession>
<keyword evidence="2" id="KW-1185">Reference proteome</keyword>
<proteinExistence type="predicted"/>
<comment type="caution">
    <text evidence="1">The sequence shown here is derived from an EMBL/GenBank/DDBJ whole genome shotgun (WGS) entry which is preliminary data.</text>
</comment>
<reference evidence="1" key="1">
    <citation type="journal article" date="2020" name="Stud. Mycol.">
        <title>101 Dothideomycetes genomes: a test case for predicting lifestyles and emergence of pathogens.</title>
        <authorList>
            <person name="Haridas S."/>
            <person name="Albert R."/>
            <person name="Binder M."/>
            <person name="Bloem J."/>
            <person name="Labutti K."/>
            <person name="Salamov A."/>
            <person name="Andreopoulos B."/>
            <person name="Baker S."/>
            <person name="Barry K."/>
            <person name="Bills G."/>
            <person name="Bluhm B."/>
            <person name="Cannon C."/>
            <person name="Castanera R."/>
            <person name="Culley D."/>
            <person name="Daum C."/>
            <person name="Ezra D."/>
            <person name="Gonzalez J."/>
            <person name="Henrissat B."/>
            <person name="Kuo A."/>
            <person name="Liang C."/>
            <person name="Lipzen A."/>
            <person name="Lutzoni F."/>
            <person name="Magnuson J."/>
            <person name="Mondo S."/>
            <person name="Nolan M."/>
            <person name="Ohm R."/>
            <person name="Pangilinan J."/>
            <person name="Park H.-J."/>
            <person name="Ramirez L."/>
            <person name="Alfaro M."/>
            <person name="Sun H."/>
            <person name="Tritt A."/>
            <person name="Yoshinaga Y."/>
            <person name="Zwiers L.-H."/>
            <person name="Turgeon B."/>
            <person name="Goodwin S."/>
            <person name="Spatafora J."/>
            <person name="Crous P."/>
            <person name="Grigoriev I."/>
        </authorList>
    </citation>
    <scope>NUCLEOTIDE SEQUENCE</scope>
    <source>
        <strain evidence="1">ATCC 200398</strain>
    </source>
</reference>
<dbReference type="EMBL" id="MU003506">
    <property type="protein sequence ID" value="KAF2470978.1"/>
    <property type="molecule type" value="Genomic_DNA"/>
</dbReference>
<name>A0ACB6QWM3_9PLEO</name>
<evidence type="ECO:0000313" key="2">
    <source>
        <dbReference type="Proteomes" id="UP000799755"/>
    </source>
</evidence>
<organism evidence="1 2">
    <name type="scientific">Lindgomyces ingoldianus</name>
    <dbReference type="NCBI Taxonomy" id="673940"/>
    <lineage>
        <taxon>Eukaryota</taxon>
        <taxon>Fungi</taxon>
        <taxon>Dikarya</taxon>
        <taxon>Ascomycota</taxon>
        <taxon>Pezizomycotina</taxon>
        <taxon>Dothideomycetes</taxon>
        <taxon>Pleosporomycetidae</taxon>
        <taxon>Pleosporales</taxon>
        <taxon>Lindgomycetaceae</taxon>
        <taxon>Lindgomyces</taxon>
    </lineage>
</organism>